<reference evidence="1" key="1">
    <citation type="submission" date="2021-06" db="EMBL/GenBank/DDBJ databases">
        <authorList>
            <person name="Kallberg Y."/>
            <person name="Tangrot J."/>
            <person name="Rosling A."/>
        </authorList>
    </citation>
    <scope>NUCLEOTIDE SEQUENCE</scope>
    <source>
        <strain evidence="1">CL356</strain>
    </source>
</reference>
<gene>
    <name evidence="1" type="ORF">ACOLOM_LOCUS10511</name>
</gene>
<evidence type="ECO:0000313" key="2">
    <source>
        <dbReference type="Proteomes" id="UP000789525"/>
    </source>
</evidence>
<comment type="caution">
    <text evidence="1">The sequence shown here is derived from an EMBL/GenBank/DDBJ whole genome shotgun (WGS) entry which is preliminary data.</text>
</comment>
<organism evidence="1 2">
    <name type="scientific">Acaulospora colombiana</name>
    <dbReference type="NCBI Taxonomy" id="27376"/>
    <lineage>
        <taxon>Eukaryota</taxon>
        <taxon>Fungi</taxon>
        <taxon>Fungi incertae sedis</taxon>
        <taxon>Mucoromycota</taxon>
        <taxon>Glomeromycotina</taxon>
        <taxon>Glomeromycetes</taxon>
        <taxon>Diversisporales</taxon>
        <taxon>Acaulosporaceae</taxon>
        <taxon>Acaulospora</taxon>
    </lineage>
</organism>
<dbReference type="Proteomes" id="UP000789525">
    <property type="component" value="Unassembled WGS sequence"/>
</dbReference>
<sequence>MGGVPRGGASGAREKDDGRRETSRCDWGRRYQFQKGNDCARHGHKGRYSRVISAGCILMRDGGTRGQSCASGKPLCPRLATIRITKRAESGRVSNRYPTLGIRDRSGAVRLGEAIT</sequence>
<name>A0ACA9PGC3_9GLOM</name>
<evidence type="ECO:0000313" key="1">
    <source>
        <dbReference type="EMBL" id="CAG8707406.1"/>
    </source>
</evidence>
<proteinExistence type="predicted"/>
<protein>
    <submittedName>
        <fullName evidence="1">13033_t:CDS:1</fullName>
    </submittedName>
</protein>
<keyword evidence="2" id="KW-1185">Reference proteome</keyword>
<dbReference type="EMBL" id="CAJVPT010034261">
    <property type="protein sequence ID" value="CAG8707406.1"/>
    <property type="molecule type" value="Genomic_DNA"/>
</dbReference>
<accession>A0ACA9PGC3</accession>